<evidence type="ECO:0000313" key="2">
    <source>
        <dbReference type="EMBL" id="TCS73361.1"/>
    </source>
</evidence>
<organism evidence="2 3">
    <name type="scientific">Sulfuritortus calidifontis</name>
    <dbReference type="NCBI Taxonomy" id="1914471"/>
    <lineage>
        <taxon>Bacteria</taxon>
        <taxon>Pseudomonadati</taxon>
        <taxon>Pseudomonadota</taxon>
        <taxon>Betaproteobacteria</taxon>
        <taxon>Nitrosomonadales</taxon>
        <taxon>Thiobacillaceae</taxon>
        <taxon>Sulfuritortus</taxon>
    </lineage>
</organism>
<dbReference type="Gene3D" id="3.40.30.10">
    <property type="entry name" value="Glutaredoxin"/>
    <property type="match status" value="1"/>
</dbReference>
<name>A0A4R3K0E9_9PROT</name>
<feature type="chain" id="PRO_5020543067" evidence="1">
    <location>
        <begin position="22"/>
        <end position="160"/>
    </location>
</feature>
<evidence type="ECO:0000256" key="1">
    <source>
        <dbReference type="SAM" id="SignalP"/>
    </source>
</evidence>
<dbReference type="Proteomes" id="UP000295135">
    <property type="component" value="Unassembled WGS sequence"/>
</dbReference>
<sequence length="160" mass="17879">MKRLFTLLAGILAWAAMTAAAEGVPDAEDLAKDAQLARSFQGVIMIAFVSESCPYCKVVLDEFMIPTSRNRDYDTKLVMRRVEVGGGRMLRDFKGRRISHGDFAERQRIGMVPTVVVFSPDGKRLGQPLIGLSTVDYYGYYFNEVIENGLAVVRQTSPRH</sequence>
<proteinExistence type="predicted"/>
<comment type="caution">
    <text evidence="2">The sequence shown here is derived from an EMBL/GenBank/DDBJ whole genome shotgun (WGS) entry which is preliminary data.</text>
</comment>
<dbReference type="OrthoDB" id="8561208at2"/>
<keyword evidence="3" id="KW-1185">Reference proteome</keyword>
<gene>
    <name evidence="2" type="ORF">EDC61_102131</name>
</gene>
<dbReference type="RefSeq" id="WP_126458614.1">
    <property type="nucleotide sequence ID" value="NZ_AP018721.1"/>
</dbReference>
<dbReference type="AlphaFoldDB" id="A0A4R3K0E9"/>
<dbReference type="SUPFAM" id="SSF52833">
    <property type="entry name" value="Thioredoxin-like"/>
    <property type="match status" value="1"/>
</dbReference>
<dbReference type="InterPro" id="IPR036249">
    <property type="entry name" value="Thioredoxin-like_sf"/>
</dbReference>
<evidence type="ECO:0000313" key="3">
    <source>
        <dbReference type="Proteomes" id="UP000295135"/>
    </source>
</evidence>
<keyword evidence="1" id="KW-0732">Signal</keyword>
<accession>A0A4R3K0E9</accession>
<protein>
    <submittedName>
        <fullName evidence="2">Thioredoxin-related protein</fullName>
    </submittedName>
</protein>
<reference evidence="2 3" key="1">
    <citation type="submission" date="2019-03" db="EMBL/GenBank/DDBJ databases">
        <title>Genomic Encyclopedia of Type Strains, Phase IV (KMG-IV): sequencing the most valuable type-strain genomes for metagenomic binning, comparative biology and taxonomic classification.</title>
        <authorList>
            <person name="Goeker M."/>
        </authorList>
    </citation>
    <scope>NUCLEOTIDE SEQUENCE [LARGE SCALE GENOMIC DNA]</scope>
    <source>
        <strain evidence="2 3">DSM 103923</strain>
    </source>
</reference>
<dbReference type="EMBL" id="SLZY01000002">
    <property type="protein sequence ID" value="TCS73361.1"/>
    <property type="molecule type" value="Genomic_DNA"/>
</dbReference>
<feature type="signal peptide" evidence="1">
    <location>
        <begin position="1"/>
        <end position="21"/>
    </location>
</feature>